<accession>A0ABR3YAN0</accession>
<reference evidence="4 5" key="1">
    <citation type="journal article" date="2024" name="IMA Fungus">
        <title>IMA Genome - F19 : A genome assembly and annotation guide to empower mycologists, including annotated draft genome sequences of Ceratocystis pirilliformis, Diaporthe australafricana, Fusarium ophioides, Paecilomyces lecythidis, and Sporothrix stenoceras.</title>
        <authorList>
            <person name="Aylward J."/>
            <person name="Wilson A.M."/>
            <person name="Visagie C.M."/>
            <person name="Spraker J."/>
            <person name="Barnes I."/>
            <person name="Buitendag C."/>
            <person name="Ceriani C."/>
            <person name="Del Mar Angel L."/>
            <person name="du Plessis D."/>
            <person name="Fuchs T."/>
            <person name="Gasser K."/>
            <person name="Kramer D."/>
            <person name="Li W."/>
            <person name="Munsamy K."/>
            <person name="Piso A."/>
            <person name="Price J.L."/>
            <person name="Sonnekus B."/>
            <person name="Thomas C."/>
            <person name="van der Nest A."/>
            <person name="van Dijk A."/>
            <person name="van Heerden A."/>
            <person name="van Vuuren N."/>
            <person name="Yilmaz N."/>
            <person name="Duong T.A."/>
            <person name="van der Merwe N.A."/>
            <person name="Wingfield M.J."/>
            <person name="Wingfield B.D."/>
        </authorList>
    </citation>
    <scope>NUCLEOTIDE SEQUENCE [LARGE SCALE GENOMIC DNA]</scope>
    <source>
        <strain evidence="4 5">CMW 18167</strain>
    </source>
</reference>
<evidence type="ECO:0000313" key="4">
    <source>
        <dbReference type="EMBL" id="KAL1884878.1"/>
    </source>
</evidence>
<dbReference type="EMBL" id="JAVDPF010000003">
    <property type="protein sequence ID" value="KAL1884878.1"/>
    <property type="molecule type" value="Genomic_DNA"/>
</dbReference>
<dbReference type="Pfam" id="PF00106">
    <property type="entry name" value="adh_short"/>
    <property type="match status" value="1"/>
</dbReference>
<comment type="caution">
    <text evidence="4">The sequence shown here is derived from an EMBL/GenBank/DDBJ whole genome shotgun (WGS) entry which is preliminary data.</text>
</comment>
<evidence type="ECO:0000256" key="3">
    <source>
        <dbReference type="RuleBase" id="RU000363"/>
    </source>
</evidence>
<dbReference type="PRINTS" id="PR00080">
    <property type="entry name" value="SDRFAMILY"/>
</dbReference>
<comment type="similarity">
    <text evidence="1 3">Belongs to the short-chain dehydrogenases/reductases (SDR) family.</text>
</comment>
<dbReference type="InterPro" id="IPR002347">
    <property type="entry name" value="SDR_fam"/>
</dbReference>
<protein>
    <submittedName>
        <fullName evidence="4">Uncharacterized protein</fullName>
    </submittedName>
</protein>
<organism evidence="4 5">
    <name type="scientific">Paecilomyces lecythidis</name>
    <dbReference type="NCBI Taxonomy" id="3004212"/>
    <lineage>
        <taxon>Eukaryota</taxon>
        <taxon>Fungi</taxon>
        <taxon>Dikarya</taxon>
        <taxon>Ascomycota</taxon>
        <taxon>Pezizomycotina</taxon>
        <taxon>Eurotiomycetes</taxon>
        <taxon>Eurotiomycetidae</taxon>
        <taxon>Eurotiales</taxon>
        <taxon>Thermoascaceae</taxon>
        <taxon>Paecilomyces</taxon>
    </lineage>
</organism>
<dbReference type="Gene3D" id="3.40.50.720">
    <property type="entry name" value="NAD(P)-binding Rossmann-like Domain"/>
    <property type="match status" value="1"/>
</dbReference>
<dbReference type="PANTHER" id="PTHR43180:SF86">
    <property type="entry name" value="DEHYDROGENASE, PUTATIVE (AFU_ORTHOLOGUE AFUA_3G00290)-RELATED"/>
    <property type="match status" value="1"/>
</dbReference>
<gene>
    <name evidence="4" type="ORF">Plec18167_001534</name>
</gene>
<sequence length="304" mass="32529">MALVELDPSLLSTLKDKVVVLTGGAIGIGRSAVEQFHANGAKVVFGDVIDEPAQELASTLGPSVRYMHCDTACYADQLALFATAEKEFGHVDIVVANAGVGQQGKDIYAPDQDINEEPSLKEIDVNLKGVLFTARIGQHYLRKVGGGDLVLLSSIAGFKEMGGLTPYMASKHGVIGLLRALRLTALPENIRINVICPWMTKTRLVAPVEGGWYKLGLPTNEPADVARAIIICATANRGTGGKTHEGAVLPFSGKILYIAGGKAYEIEDKLQELEPEWLGKENSEVLAKGQAYLQSDGTSWDSLK</sequence>
<evidence type="ECO:0000256" key="2">
    <source>
        <dbReference type="ARBA" id="ARBA00023002"/>
    </source>
</evidence>
<keyword evidence="5" id="KW-1185">Reference proteome</keyword>
<dbReference type="InterPro" id="IPR036291">
    <property type="entry name" value="NAD(P)-bd_dom_sf"/>
</dbReference>
<dbReference type="PANTHER" id="PTHR43180">
    <property type="entry name" value="3-OXOACYL-(ACYL-CARRIER-PROTEIN) REDUCTASE (AFU_ORTHOLOGUE AFUA_6G11210)"/>
    <property type="match status" value="1"/>
</dbReference>
<evidence type="ECO:0000313" key="5">
    <source>
        <dbReference type="Proteomes" id="UP001583193"/>
    </source>
</evidence>
<evidence type="ECO:0000256" key="1">
    <source>
        <dbReference type="ARBA" id="ARBA00006484"/>
    </source>
</evidence>
<dbReference type="Proteomes" id="UP001583193">
    <property type="component" value="Unassembled WGS sequence"/>
</dbReference>
<dbReference type="PRINTS" id="PR00081">
    <property type="entry name" value="GDHRDH"/>
</dbReference>
<name>A0ABR3YAN0_9EURO</name>
<proteinExistence type="inferred from homology"/>
<dbReference type="SUPFAM" id="SSF51735">
    <property type="entry name" value="NAD(P)-binding Rossmann-fold domains"/>
    <property type="match status" value="1"/>
</dbReference>
<keyword evidence="2" id="KW-0560">Oxidoreductase</keyword>